<feature type="transmembrane region" description="Helical" evidence="1">
    <location>
        <begin position="119"/>
        <end position="136"/>
    </location>
</feature>
<dbReference type="EMBL" id="JAKVTV010000007">
    <property type="protein sequence ID" value="MCH4824584.1"/>
    <property type="molecule type" value="Genomic_DNA"/>
</dbReference>
<keyword evidence="1" id="KW-1133">Transmembrane helix</keyword>
<dbReference type="Proteomes" id="UP001139226">
    <property type="component" value="Unassembled WGS sequence"/>
</dbReference>
<proteinExistence type="predicted"/>
<dbReference type="RefSeq" id="WP_240714751.1">
    <property type="nucleotide sequence ID" value="NZ_JAKVTV010000007.1"/>
</dbReference>
<dbReference type="AlphaFoldDB" id="A0A9X1V5H4"/>
<protein>
    <submittedName>
        <fullName evidence="2">Uncharacterized protein</fullName>
    </submittedName>
</protein>
<feature type="transmembrane region" description="Helical" evidence="1">
    <location>
        <begin position="52"/>
        <end position="80"/>
    </location>
</feature>
<keyword evidence="3" id="KW-1185">Reference proteome</keyword>
<organism evidence="2 3">
    <name type="scientific">Christiangramia lutea</name>
    <dbReference type="NCBI Taxonomy" id="1607951"/>
    <lineage>
        <taxon>Bacteria</taxon>
        <taxon>Pseudomonadati</taxon>
        <taxon>Bacteroidota</taxon>
        <taxon>Flavobacteriia</taxon>
        <taxon>Flavobacteriales</taxon>
        <taxon>Flavobacteriaceae</taxon>
        <taxon>Christiangramia</taxon>
    </lineage>
</organism>
<evidence type="ECO:0000313" key="2">
    <source>
        <dbReference type="EMBL" id="MCH4824584.1"/>
    </source>
</evidence>
<reference evidence="2" key="1">
    <citation type="submission" date="2022-03" db="EMBL/GenBank/DDBJ databases">
        <title>Gramella crocea sp. nov., isolated from activated sludge of a seafood processing plant.</title>
        <authorList>
            <person name="Zhang X."/>
        </authorList>
    </citation>
    <scope>NUCLEOTIDE SEQUENCE</scope>
    <source>
        <strain evidence="2">YJ019</strain>
    </source>
</reference>
<name>A0A9X1V5H4_9FLAO</name>
<feature type="transmembrane region" description="Helical" evidence="1">
    <location>
        <begin position="25"/>
        <end position="45"/>
    </location>
</feature>
<accession>A0A9X1V5H4</accession>
<comment type="caution">
    <text evidence="2">The sequence shown here is derived from an EMBL/GenBank/DDBJ whole genome shotgun (WGS) entry which is preliminary data.</text>
</comment>
<sequence length="325" mass="37046">MISISTLISFLYVVSNDGFGKGDILPFAFNTTILAAISVLLVNLFEKLFSKVNLILGLILSLVVSVIQTVLFILLIWFVFGPWIGAFSFPIHLCWLPGISLANLFILIQSGNKFSIKHFGITVLIALILTSSVYAFKMSKDALAKEQNFDIICLVHSPEENNTPIEKLSKYGLTKEERKALKKLGIKGKLWTDKFFRISNSKLISTDFPSYDFDKMDDEPGAEIEFTFGNKLDSIQNKNPKVIIIMNHPMEESFEFKEPINSSLIAIQNVENDQWVIKRLGEETNLKKIEIKKTDFRSFPYFTSIILNLKNRGEFRLHGFQWLSK</sequence>
<evidence type="ECO:0000256" key="1">
    <source>
        <dbReference type="SAM" id="Phobius"/>
    </source>
</evidence>
<feature type="transmembrane region" description="Helical" evidence="1">
    <location>
        <begin position="86"/>
        <end position="107"/>
    </location>
</feature>
<evidence type="ECO:0000313" key="3">
    <source>
        <dbReference type="Proteomes" id="UP001139226"/>
    </source>
</evidence>
<gene>
    <name evidence="2" type="ORF">ML462_15530</name>
</gene>
<keyword evidence="1" id="KW-0472">Membrane</keyword>
<keyword evidence="1" id="KW-0812">Transmembrane</keyword>